<sequence length="283" mass="31550">MNPFPPLHVFTRKESLEESAPFFNAACYEPVSGGFEEGAGLGLWYERYPGPQGFIPVVSQQNYMPPAPYYPVPYQLPYQLPYEAGVQGLPYLPVAIPSYPRNDPRLLENDVLEAVQDPRTIVLSEAPDPLAQMLDQLKEFQGNREYETVPQMPTPTPSASSSSFDERAPVVDDFNLGDFLKDMERGGATASQKRHAKRAKRPEGSTTLLACFYCRGRKIKCGGPQASVRRGVLCAHTPPFLVAENAPESPLLILKIHEKHAVAQTKSKYSKHNLEYTHVDSEK</sequence>
<evidence type="ECO:0000313" key="2">
    <source>
        <dbReference type="Proteomes" id="UP001148662"/>
    </source>
</evidence>
<protein>
    <submittedName>
        <fullName evidence="1">Uncharacterized protein</fullName>
    </submittedName>
</protein>
<proteinExistence type="predicted"/>
<organism evidence="1 2">
    <name type="scientific">Phlebia brevispora</name>
    <dbReference type="NCBI Taxonomy" id="194682"/>
    <lineage>
        <taxon>Eukaryota</taxon>
        <taxon>Fungi</taxon>
        <taxon>Dikarya</taxon>
        <taxon>Basidiomycota</taxon>
        <taxon>Agaricomycotina</taxon>
        <taxon>Agaricomycetes</taxon>
        <taxon>Polyporales</taxon>
        <taxon>Meruliaceae</taxon>
        <taxon>Phlebia</taxon>
    </lineage>
</organism>
<name>A0ACC1S759_9APHY</name>
<reference evidence="1" key="1">
    <citation type="submission" date="2022-07" db="EMBL/GenBank/DDBJ databases">
        <title>Genome Sequence of Phlebia brevispora.</title>
        <authorList>
            <person name="Buettner E."/>
        </authorList>
    </citation>
    <scope>NUCLEOTIDE SEQUENCE</scope>
    <source>
        <strain evidence="1">MPL23</strain>
    </source>
</reference>
<accession>A0ACC1S759</accession>
<gene>
    <name evidence="1" type="ORF">NM688_g7270</name>
</gene>
<keyword evidence="2" id="KW-1185">Reference proteome</keyword>
<comment type="caution">
    <text evidence="1">The sequence shown here is derived from an EMBL/GenBank/DDBJ whole genome shotgun (WGS) entry which is preliminary data.</text>
</comment>
<dbReference type="Proteomes" id="UP001148662">
    <property type="component" value="Unassembled WGS sequence"/>
</dbReference>
<evidence type="ECO:0000313" key="1">
    <source>
        <dbReference type="EMBL" id="KAJ3533516.1"/>
    </source>
</evidence>
<dbReference type="EMBL" id="JANHOG010001663">
    <property type="protein sequence ID" value="KAJ3533516.1"/>
    <property type="molecule type" value="Genomic_DNA"/>
</dbReference>